<evidence type="ECO:0000256" key="3">
    <source>
        <dbReference type="ARBA" id="ARBA00022490"/>
    </source>
</evidence>
<keyword evidence="3" id="KW-0963">Cytoplasm</keyword>
<keyword evidence="4" id="KW-0520">NAD</keyword>
<dbReference type="InterPro" id="IPR000157">
    <property type="entry name" value="TIR_dom"/>
</dbReference>
<evidence type="ECO:0000256" key="2">
    <source>
        <dbReference type="ARBA" id="ARBA00004496"/>
    </source>
</evidence>
<dbReference type="Pfam" id="PF00931">
    <property type="entry name" value="NB-ARC"/>
    <property type="match status" value="1"/>
</dbReference>
<feature type="domain" description="TIR" evidence="7">
    <location>
        <begin position="1"/>
        <end position="109"/>
    </location>
</feature>
<dbReference type="GO" id="GO:0043068">
    <property type="term" value="P:positive regulation of programmed cell death"/>
    <property type="evidence" value="ECO:0007669"/>
    <property type="project" value="UniProtKB-ARBA"/>
</dbReference>
<comment type="similarity">
    <text evidence="6">Belongs to the disease resistance TIR-NB-LRR family.</text>
</comment>
<evidence type="ECO:0000256" key="4">
    <source>
        <dbReference type="ARBA" id="ARBA00023027"/>
    </source>
</evidence>
<protein>
    <submittedName>
        <fullName evidence="8">TMV resistance protein N</fullName>
    </submittedName>
</protein>
<accession>A0A438ICW8</accession>
<sequence length="236" mass="26986">MGIKTFRDDQLKRGEEIRLELLKTIEESRISIVVFSKDYARSKWCLDELAKIMECREEMEQIVLPVFYHVDPSDVRKQTGSFGEALSIHERKVDEKKVQRWKDSLTKASNLSGFHVNDGDLHDISVVGIYGTGGIGKTTIAKIVYNEIQYQFTSASFLQDVKETFNKRCQLQLQQQLLHDTLQQLESVAGSPKWFGLGSTIIITIRNQHLLVEYGVTISYEATGLHYREALQPTCL</sequence>
<evidence type="ECO:0000256" key="1">
    <source>
        <dbReference type="ARBA" id="ARBA00004123"/>
    </source>
</evidence>
<dbReference type="EMBL" id="QGNW01000121">
    <property type="protein sequence ID" value="RVW94487.1"/>
    <property type="molecule type" value="Genomic_DNA"/>
</dbReference>
<dbReference type="InterPro" id="IPR035897">
    <property type="entry name" value="Toll_tir_struct_dom_sf"/>
</dbReference>
<evidence type="ECO:0000259" key="7">
    <source>
        <dbReference type="PROSITE" id="PS50104"/>
    </source>
</evidence>
<dbReference type="SMART" id="SM00255">
    <property type="entry name" value="TIR"/>
    <property type="match status" value="1"/>
</dbReference>
<evidence type="ECO:0000256" key="6">
    <source>
        <dbReference type="ARBA" id="ARBA00061488"/>
    </source>
</evidence>
<evidence type="ECO:0000256" key="5">
    <source>
        <dbReference type="ARBA" id="ARBA00023242"/>
    </source>
</evidence>
<dbReference type="GO" id="GO:0005737">
    <property type="term" value="C:cytoplasm"/>
    <property type="evidence" value="ECO:0007669"/>
    <property type="project" value="UniProtKB-SubCell"/>
</dbReference>
<dbReference type="SUPFAM" id="SSF52540">
    <property type="entry name" value="P-loop containing nucleoside triphosphate hydrolases"/>
    <property type="match status" value="1"/>
</dbReference>
<dbReference type="Gene3D" id="3.40.50.10140">
    <property type="entry name" value="Toll/interleukin-1 receptor homology (TIR) domain"/>
    <property type="match status" value="1"/>
</dbReference>
<dbReference type="GO" id="GO:0005634">
    <property type="term" value="C:nucleus"/>
    <property type="evidence" value="ECO:0007669"/>
    <property type="project" value="UniProtKB-SubCell"/>
</dbReference>
<comment type="subcellular location">
    <subcellularLocation>
        <location evidence="2">Cytoplasm</location>
    </subcellularLocation>
    <subcellularLocation>
        <location evidence="1">Nucleus</location>
    </subcellularLocation>
</comment>
<organism evidence="8 9">
    <name type="scientific">Vitis vinifera</name>
    <name type="common">Grape</name>
    <dbReference type="NCBI Taxonomy" id="29760"/>
    <lineage>
        <taxon>Eukaryota</taxon>
        <taxon>Viridiplantae</taxon>
        <taxon>Streptophyta</taxon>
        <taxon>Embryophyta</taxon>
        <taxon>Tracheophyta</taxon>
        <taxon>Spermatophyta</taxon>
        <taxon>Magnoliopsida</taxon>
        <taxon>eudicotyledons</taxon>
        <taxon>Gunneridae</taxon>
        <taxon>Pentapetalae</taxon>
        <taxon>rosids</taxon>
        <taxon>Vitales</taxon>
        <taxon>Vitaceae</taxon>
        <taxon>Viteae</taxon>
        <taxon>Vitis</taxon>
    </lineage>
</organism>
<dbReference type="GO" id="GO:0043531">
    <property type="term" value="F:ADP binding"/>
    <property type="evidence" value="ECO:0007669"/>
    <property type="project" value="InterPro"/>
</dbReference>
<dbReference type="PROSITE" id="PS50104">
    <property type="entry name" value="TIR"/>
    <property type="match status" value="1"/>
</dbReference>
<dbReference type="AlphaFoldDB" id="A0A438ICW8"/>
<dbReference type="GO" id="GO:0050832">
    <property type="term" value="P:defense response to fungus"/>
    <property type="evidence" value="ECO:0007669"/>
    <property type="project" value="UniProtKB-ARBA"/>
</dbReference>
<name>A0A438ICW8_VITVI</name>
<proteinExistence type="inferred from homology"/>
<dbReference type="InterPro" id="IPR044974">
    <property type="entry name" value="Disease_R_plants"/>
</dbReference>
<dbReference type="Pfam" id="PF01582">
    <property type="entry name" value="TIR"/>
    <property type="match status" value="1"/>
</dbReference>
<dbReference type="InterPro" id="IPR002182">
    <property type="entry name" value="NB-ARC"/>
</dbReference>
<keyword evidence="5" id="KW-0539">Nucleus</keyword>
<reference evidence="8 9" key="1">
    <citation type="journal article" date="2018" name="PLoS Genet.">
        <title>Population sequencing reveals clonal diversity and ancestral inbreeding in the grapevine cultivar Chardonnay.</title>
        <authorList>
            <person name="Roach M.J."/>
            <person name="Johnson D.L."/>
            <person name="Bohlmann J."/>
            <person name="van Vuuren H.J."/>
            <person name="Jones S.J."/>
            <person name="Pretorius I.S."/>
            <person name="Schmidt S.A."/>
            <person name="Borneman A.R."/>
        </authorList>
    </citation>
    <scope>NUCLEOTIDE SEQUENCE [LARGE SCALE GENOMIC DNA]</scope>
    <source>
        <strain evidence="9">cv. Chardonnay</strain>
        <tissue evidence="8">Leaf</tissue>
    </source>
</reference>
<dbReference type="SUPFAM" id="SSF52200">
    <property type="entry name" value="Toll/Interleukin receptor TIR domain"/>
    <property type="match status" value="1"/>
</dbReference>
<dbReference type="PANTHER" id="PTHR11017:SF570">
    <property type="entry name" value="DISEASE RESISTANCE PROTEIN (TIR-NBS CLASS)-RELATED"/>
    <property type="match status" value="1"/>
</dbReference>
<gene>
    <name evidence="8" type="primary">N_35</name>
    <name evidence="8" type="ORF">CK203_035630</name>
</gene>
<dbReference type="InterPro" id="IPR027417">
    <property type="entry name" value="P-loop_NTPase"/>
</dbReference>
<evidence type="ECO:0000313" key="8">
    <source>
        <dbReference type="EMBL" id="RVW94487.1"/>
    </source>
</evidence>
<dbReference type="PANTHER" id="PTHR11017">
    <property type="entry name" value="LEUCINE-RICH REPEAT-CONTAINING PROTEIN"/>
    <property type="match status" value="1"/>
</dbReference>
<dbReference type="GO" id="GO:0007165">
    <property type="term" value="P:signal transduction"/>
    <property type="evidence" value="ECO:0007669"/>
    <property type="project" value="InterPro"/>
</dbReference>
<evidence type="ECO:0000313" key="9">
    <source>
        <dbReference type="Proteomes" id="UP000288805"/>
    </source>
</evidence>
<dbReference type="FunFam" id="3.40.50.10140:FF:000007">
    <property type="entry name" value="Disease resistance protein (TIR-NBS-LRR class)"/>
    <property type="match status" value="1"/>
</dbReference>
<dbReference type="Proteomes" id="UP000288805">
    <property type="component" value="Unassembled WGS sequence"/>
</dbReference>
<comment type="caution">
    <text evidence="8">The sequence shown here is derived from an EMBL/GenBank/DDBJ whole genome shotgun (WGS) entry which is preliminary data.</text>
</comment>